<evidence type="ECO:0000313" key="1">
    <source>
        <dbReference type="Proteomes" id="UP000887565"/>
    </source>
</evidence>
<sequence length="66" mass="7128">MFPTTGTSAAIGAARLCGRWLSSIRGFTIPTCIYGKYALPLKKTDSDQTVIVSTPNHKEFNNIAVP</sequence>
<protein>
    <submittedName>
        <fullName evidence="2">Uncharacterized protein</fullName>
    </submittedName>
</protein>
<keyword evidence="1" id="KW-1185">Reference proteome</keyword>
<accession>A0A915JIA8</accession>
<organism evidence="1 2">
    <name type="scientific">Romanomermis culicivorax</name>
    <name type="common">Nematode worm</name>
    <dbReference type="NCBI Taxonomy" id="13658"/>
    <lineage>
        <taxon>Eukaryota</taxon>
        <taxon>Metazoa</taxon>
        <taxon>Ecdysozoa</taxon>
        <taxon>Nematoda</taxon>
        <taxon>Enoplea</taxon>
        <taxon>Dorylaimia</taxon>
        <taxon>Mermithida</taxon>
        <taxon>Mermithoidea</taxon>
        <taxon>Mermithidae</taxon>
        <taxon>Romanomermis</taxon>
    </lineage>
</organism>
<name>A0A915JIA8_ROMCU</name>
<reference evidence="2" key="1">
    <citation type="submission" date="2022-11" db="UniProtKB">
        <authorList>
            <consortium name="WormBaseParasite"/>
        </authorList>
    </citation>
    <scope>IDENTIFICATION</scope>
</reference>
<evidence type="ECO:0000313" key="2">
    <source>
        <dbReference type="WBParaSite" id="nRc.2.0.1.t25853-RA"/>
    </source>
</evidence>
<dbReference type="WBParaSite" id="nRc.2.0.1.t25853-RA">
    <property type="protein sequence ID" value="nRc.2.0.1.t25853-RA"/>
    <property type="gene ID" value="nRc.2.0.1.g25853"/>
</dbReference>
<dbReference type="AlphaFoldDB" id="A0A915JIA8"/>
<dbReference type="Proteomes" id="UP000887565">
    <property type="component" value="Unplaced"/>
</dbReference>
<proteinExistence type="predicted"/>